<evidence type="ECO:0000313" key="1">
    <source>
        <dbReference type="EMBL" id="AGM31664.1"/>
    </source>
</evidence>
<dbReference type="Proteomes" id="UP000013961">
    <property type="component" value="Plasmid 1"/>
</dbReference>
<accession>A0AB33AIL0</accession>
<sequence>MARLAVAKAAADLSDSAAKLVDIGDRRSATTQECKALATQAQQLMELAAISDYEEHSRSDATGSWPARLDDQWQPAVRRWLQNIERPFERVPYAQADSPELVKVRSTLPDGLDNPRATAAVLNDWLTRRLYKKATTVISSGLRQHDIASERSSIDRHEQYLRANDVTDTEIEAHRMRIERFNKKISRTDASGFLEYKDLPENDEHHLVRRFWEQILDDVVYQHAHLREPLSSTELYRTSKHTVVIGSVVAAHANLYYTLAEAFEESICTATGIATIRVRVASVDTAKKLAKQTEGQ</sequence>
<dbReference type="KEGG" id="mabb:MASS_1p0104"/>
<dbReference type="EMBL" id="CP004375">
    <property type="protein sequence ID" value="AGM31664.1"/>
    <property type="molecule type" value="Genomic_DNA"/>
</dbReference>
<name>A0AB33AIL0_9MYCO</name>
<organism evidence="1 2">
    <name type="scientific">Mycobacteroides abscessus subsp. bolletii 50594</name>
    <dbReference type="NCBI Taxonomy" id="1303024"/>
    <lineage>
        <taxon>Bacteria</taxon>
        <taxon>Bacillati</taxon>
        <taxon>Actinomycetota</taxon>
        <taxon>Actinomycetes</taxon>
        <taxon>Mycobacteriales</taxon>
        <taxon>Mycobacteriaceae</taxon>
        <taxon>Mycobacteroides</taxon>
        <taxon>Mycobacteroides abscessus</taxon>
    </lineage>
</organism>
<gene>
    <name evidence="1" type="ORF">MASS_1p0104</name>
</gene>
<reference evidence="1 2" key="1">
    <citation type="journal article" date="2013" name="Genome Announc.">
        <title>Complete Genome Sequence of Mycobacterium massiliense Clinical Strain Asan 50594, Belonging to the Type II Genotype.</title>
        <authorList>
            <person name="Kim B.J."/>
            <person name="Kim B.R."/>
            <person name="Hong S.H."/>
            <person name="Seok S.H."/>
            <person name="Kook Y.H."/>
            <person name="Kim B.J."/>
        </authorList>
    </citation>
    <scope>NUCLEOTIDE SEQUENCE [LARGE SCALE GENOMIC DNA]</scope>
    <source>
        <strain evidence="1 2">50594</strain>
    </source>
</reference>
<keyword evidence="1" id="KW-0614">Plasmid</keyword>
<dbReference type="AlphaFoldDB" id="A0AB33AIL0"/>
<proteinExistence type="predicted"/>
<protein>
    <submittedName>
        <fullName evidence="1">Uncharacterized protein</fullName>
    </submittedName>
</protein>
<evidence type="ECO:0000313" key="2">
    <source>
        <dbReference type="Proteomes" id="UP000013961"/>
    </source>
</evidence>
<geneLocation type="plasmid" evidence="1 2">
    <name>1</name>
</geneLocation>